<feature type="compositionally biased region" description="Basic residues" evidence="2">
    <location>
        <begin position="497"/>
        <end position="512"/>
    </location>
</feature>
<evidence type="ECO:0000256" key="2">
    <source>
        <dbReference type="SAM" id="MobiDB-lite"/>
    </source>
</evidence>
<feature type="compositionally biased region" description="Low complexity" evidence="2">
    <location>
        <begin position="336"/>
        <end position="347"/>
    </location>
</feature>
<dbReference type="VEuPathDB" id="GiardiaDB:QR46_1689"/>
<evidence type="ECO:0000313" key="3">
    <source>
        <dbReference type="EMBL" id="KWX14300.1"/>
    </source>
</evidence>
<evidence type="ECO:0000256" key="1">
    <source>
        <dbReference type="SAM" id="Coils"/>
    </source>
</evidence>
<dbReference type="EMBL" id="JXTI01000037">
    <property type="protein sequence ID" value="KWX14300.1"/>
    <property type="molecule type" value="Genomic_DNA"/>
</dbReference>
<name>A0A132NW50_GIAIN</name>
<dbReference type="AlphaFoldDB" id="A0A132NW50"/>
<protein>
    <submittedName>
        <fullName evidence="3">Uncharacterized protein</fullName>
    </submittedName>
</protein>
<keyword evidence="1" id="KW-0175">Coiled coil</keyword>
<evidence type="ECO:0000313" key="4">
    <source>
        <dbReference type="Proteomes" id="UP000070089"/>
    </source>
</evidence>
<reference evidence="3 4" key="1">
    <citation type="journal article" date="2015" name="Mol. Biochem. Parasitol.">
        <title>Identification of polymorphic genes for use in assemblage B genotyping assays through comparative genomics of multiple assemblage B Giardia duodenalis isolates.</title>
        <authorList>
            <person name="Wielinga C."/>
            <person name="Thompson R.C."/>
            <person name="Monis P."/>
            <person name="Ryan U."/>
        </authorList>
    </citation>
    <scope>NUCLEOTIDE SEQUENCE [LARGE SCALE GENOMIC DNA]</scope>
    <source>
        <strain evidence="3 4">BAH15c1</strain>
    </source>
</reference>
<gene>
    <name evidence="3" type="ORF">QR46_1689</name>
</gene>
<sequence>MEDLHMSDSGTREHPSAFICSHISNAADYTGTFNRSGSTQVYPALEAQTDYTSVFAQNAALREHWINMKNALDVCNAQSGRIGMICQETQSHATSTQRELEERFHTHYAEIQKAISFFSQLNAQNLSNLQILQESVAAHERAQEEHERKFTEFMQSYQREKEEVRSRKNDYSERIKRLGKTLADAEEREHTLTEELQAYLKEVVNLRETLRNRISTRLGIVDSVEDYRKYMEGVLYFKNHDSAGTAQVGKDPQQSDRTQELTRIIINQDANRYMQNFDSLSTSVAPGKYSPAHPIGASLSSTEKHNERPKPSADPDTKFSNSLARQYNAHREIDRSPSVSTRPSSRTLFGKRLDGRSTSAQIVKKMQSPFMVTNKGGPNFSKHSRAVSAMASLQQPRQKNISRKYLFMSNTPIIKDKTIEQEIALQRKKRLREKQEEEALKQELATSASLNLRVQHVNGWEPVKEAPKYKQKGISNSQPLTEEDLGPPVSVPVRQTTKGRGKKSTMRKRPTSTKKNGVARTEQLPSALGAPNNTDIYREEHTPTTSAKRQDLEVQLKVLVNRRKHMQQQLKSLLGMRLGKDGQDSEKERGERMLKIREKINAIDARSEELTRQLEELS</sequence>
<organism evidence="3 4">
    <name type="scientific">Giardia duodenalis assemblage B</name>
    <dbReference type="NCBI Taxonomy" id="1394984"/>
    <lineage>
        <taxon>Eukaryota</taxon>
        <taxon>Metamonada</taxon>
        <taxon>Diplomonadida</taxon>
        <taxon>Hexamitidae</taxon>
        <taxon>Giardiinae</taxon>
        <taxon>Giardia</taxon>
    </lineage>
</organism>
<feature type="coiled-coil region" evidence="1">
    <location>
        <begin position="129"/>
        <end position="209"/>
    </location>
</feature>
<comment type="caution">
    <text evidence="3">The sequence shown here is derived from an EMBL/GenBank/DDBJ whole genome shotgun (WGS) entry which is preliminary data.</text>
</comment>
<feature type="region of interest" description="Disordered" evidence="2">
    <location>
        <begin position="466"/>
        <end position="519"/>
    </location>
</feature>
<feature type="compositionally biased region" description="Basic and acidic residues" evidence="2">
    <location>
        <begin position="302"/>
        <end position="317"/>
    </location>
</feature>
<dbReference type="OrthoDB" id="10254915at2759"/>
<dbReference type="Proteomes" id="UP000070089">
    <property type="component" value="Unassembled WGS sequence"/>
</dbReference>
<feature type="region of interest" description="Disordered" evidence="2">
    <location>
        <begin position="288"/>
        <end position="352"/>
    </location>
</feature>
<proteinExistence type="predicted"/>
<accession>A0A132NW50</accession>